<dbReference type="SUPFAM" id="SSF52799">
    <property type="entry name" value="(Phosphotyrosine protein) phosphatases II"/>
    <property type="match status" value="1"/>
</dbReference>
<sequence>MVTVAGITDAALGADWINHHSYSASPSLSIISVLITTLKCKMGLFTYIQIKTRISADSCFTSWSWSMCWNNCHVRNLSNGYGSRQDNCTGSIVGLNFAVYESLKDWLVKSNPFGLVQDSKLSVTTRLACGAAPGTVGQTVLHIIAHIVNVHLDLFYKPTAAFICNIKFPLQVASFPFDDHNCPPLQLVISFCHSAYSWLKLDIENVVVVHCKAGTNKVDDF</sequence>
<dbReference type="GO" id="GO:0005829">
    <property type="term" value="C:cytosol"/>
    <property type="evidence" value="ECO:0007669"/>
    <property type="project" value="TreeGrafter"/>
</dbReference>
<gene>
    <name evidence="1" type="ORF">Ahy_B08g090504</name>
</gene>
<dbReference type="EMBL" id="SDMP01000018">
    <property type="protein sequence ID" value="RYQ95322.1"/>
    <property type="molecule type" value="Genomic_DNA"/>
</dbReference>
<evidence type="ECO:0000313" key="2">
    <source>
        <dbReference type="Proteomes" id="UP000289738"/>
    </source>
</evidence>
<name>A0A444Y082_ARAHY</name>
<dbReference type="Proteomes" id="UP000289738">
    <property type="component" value="Chromosome B08"/>
</dbReference>
<accession>A0A444Y082</accession>
<dbReference type="GO" id="GO:0016314">
    <property type="term" value="F:phosphatidylinositol-3,4,5-trisphosphate 3-phosphatase activity"/>
    <property type="evidence" value="ECO:0007669"/>
    <property type="project" value="TreeGrafter"/>
</dbReference>
<organism evidence="1 2">
    <name type="scientific">Arachis hypogaea</name>
    <name type="common">Peanut</name>
    <dbReference type="NCBI Taxonomy" id="3818"/>
    <lineage>
        <taxon>Eukaryota</taxon>
        <taxon>Viridiplantae</taxon>
        <taxon>Streptophyta</taxon>
        <taxon>Embryophyta</taxon>
        <taxon>Tracheophyta</taxon>
        <taxon>Spermatophyta</taxon>
        <taxon>Magnoliopsida</taxon>
        <taxon>eudicotyledons</taxon>
        <taxon>Gunneridae</taxon>
        <taxon>Pentapetalae</taxon>
        <taxon>rosids</taxon>
        <taxon>fabids</taxon>
        <taxon>Fabales</taxon>
        <taxon>Fabaceae</taxon>
        <taxon>Papilionoideae</taxon>
        <taxon>50 kb inversion clade</taxon>
        <taxon>dalbergioids sensu lato</taxon>
        <taxon>Dalbergieae</taxon>
        <taxon>Pterocarpus clade</taxon>
        <taxon>Arachis</taxon>
    </lineage>
</organism>
<dbReference type="PANTHER" id="PTHR12305">
    <property type="entry name" value="PHOSPHATASE WITH HOMOLOGY TO TENSIN"/>
    <property type="match status" value="1"/>
</dbReference>
<proteinExistence type="predicted"/>
<dbReference type="InterPro" id="IPR051281">
    <property type="entry name" value="Dual-spec_lipid-protein_phosph"/>
</dbReference>
<reference evidence="1 2" key="1">
    <citation type="submission" date="2019-01" db="EMBL/GenBank/DDBJ databases">
        <title>Sequencing of cultivated peanut Arachis hypogaea provides insights into genome evolution and oil improvement.</title>
        <authorList>
            <person name="Chen X."/>
        </authorList>
    </citation>
    <scope>NUCLEOTIDE SEQUENCE [LARGE SCALE GENOMIC DNA]</scope>
    <source>
        <strain evidence="2">cv. Fuhuasheng</strain>
        <tissue evidence="1">Leaves</tissue>
    </source>
</reference>
<dbReference type="PANTHER" id="PTHR12305:SF96">
    <property type="entry name" value="PHOSPHATIDYLINOSITOL 3,4,5-TRISPHOSPHATE 3-PHOSPHATASE AND PROTEIN-TYROSINE-PHOSPHATASE PTEN2A"/>
    <property type="match status" value="1"/>
</dbReference>
<dbReference type="STRING" id="3818.A0A444Y082"/>
<dbReference type="InterPro" id="IPR029021">
    <property type="entry name" value="Prot-tyrosine_phosphatase-like"/>
</dbReference>
<dbReference type="AlphaFoldDB" id="A0A444Y082"/>
<keyword evidence="2" id="KW-1185">Reference proteome</keyword>
<comment type="caution">
    <text evidence="1">The sequence shown here is derived from an EMBL/GenBank/DDBJ whole genome shotgun (WGS) entry which is preliminary data.</text>
</comment>
<dbReference type="Gene3D" id="3.90.190.10">
    <property type="entry name" value="Protein tyrosine phosphatase superfamily"/>
    <property type="match status" value="1"/>
</dbReference>
<evidence type="ECO:0000313" key="1">
    <source>
        <dbReference type="EMBL" id="RYQ95322.1"/>
    </source>
</evidence>
<protein>
    <submittedName>
        <fullName evidence="1">Uncharacterized protein</fullName>
    </submittedName>
</protein>